<dbReference type="WBParaSite" id="ACAC_0000277801-mRNA-1">
    <property type="protein sequence ID" value="ACAC_0000277801-mRNA-1"/>
    <property type="gene ID" value="ACAC_0000277801"/>
</dbReference>
<organism evidence="1 2">
    <name type="scientific">Angiostrongylus cantonensis</name>
    <name type="common">Rat lungworm</name>
    <dbReference type="NCBI Taxonomy" id="6313"/>
    <lineage>
        <taxon>Eukaryota</taxon>
        <taxon>Metazoa</taxon>
        <taxon>Ecdysozoa</taxon>
        <taxon>Nematoda</taxon>
        <taxon>Chromadorea</taxon>
        <taxon>Rhabditida</taxon>
        <taxon>Rhabditina</taxon>
        <taxon>Rhabditomorpha</taxon>
        <taxon>Strongyloidea</taxon>
        <taxon>Metastrongylidae</taxon>
        <taxon>Angiostrongylus</taxon>
    </lineage>
</organism>
<name>A0A0K0CYN8_ANGCA</name>
<proteinExistence type="predicted"/>
<protein>
    <submittedName>
        <fullName evidence="2">Cytochrome P450</fullName>
    </submittedName>
</protein>
<reference evidence="2" key="2">
    <citation type="submission" date="2017-02" db="UniProtKB">
        <authorList>
            <consortium name="WormBaseParasite"/>
        </authorList>
    </citation>
    <scope>IDENTIFICATION</scope>
</reference>
<accession>A0A0K0CYN8</accession>
<evidence type="ECO:0000313" key="1">
    <source>
        <dbReference type="Proteomes" id="UP000035642"/>
    </source>
</evidence>
<reference evidence="1" key="1">
    <citation type="submission" date="2012-09" db="EMBL/GenBank/DDBJ databases">
        <authorList>
            <person name="Martin A.A."/>
        </authorList>
    </citation>
    <scope>NUCLEOTIDE SEQUENCE</scope>
</reference>
<evidence type="ECO:0000313" key="2">
    <source>
        <dbReference type="WBParaSite" id="ACAC_0000277801-mRNA-1"/>
    </source>
</evidence>
<dbReference type="Proteomes" id="UP000035642">
    <property type="component" value="Unassembled WGS sequence"/>
</dbReference>
<dbReference type="STRING" id="6313.A0A0K0CYN8"/>
<keyword evidence="1" id="KW-1185">Reference proteome</keyword>
<sequence length="94" mass="10401">MNEDGIVKTFRHDMELIAETFYTNLFCSTILRPGPNIPAGKTPLGILPSEVRVAIESMKRGTAPRPDNVTGDFLRAGGYNLHVLLAEHMTAYLQ</sequence>
<dbReference type="AlphaFoldDB" id="A0A0K0CYN8"/>